<gene>
    <name evidence="3" type="ORF">Dia5BBH33_04010</name>
</gene>
<keyword evidence="2" id="KW-0732">Signal</keyword>
<protein>
    <submittedName>
        <fullName evidence="3">Uncharacterized protein</fullName>
    </submittedName>
</protein>
<sequence length="132" mass="14879">MWKIKNRSCVLLLLLALCFLPALCGSSVQAEAMYQISEGELNQLQSNLTELKADNENKQDLLTEQQKQLQIVNEQLEKSRALNEETQTSLAEANRSLTELEKEAQHKIQVKTRQRNLWISIAAICAVAAIAK</sequence>
<feature type="coiled-coil region" evidence="1">
    <location>
        <begin position="34"/>
        <end position="110"/>
    </location>
</feature>
<accession>A0A8D4UTM1</accession>
<organism evidence="3 4">
    <name type="scientific">Dialister hominis</name>
    <dbReference type="NCBI Taxonomy" id="2582419"/>
    <lineage>
        <taxon>Bacteria</taxon>
        <taxon>Bacillati</taxon>
        <taxon>Bacillota</taxon>
        <taxon>Negativicutes</taxon>
        <taxon>Veillonellales</taxon>
        <taxon>Veillonellaceae</taxon>
        <taxon>Dialister</taxon>
    </lineage>
</organism>
<dbReference type="KEGG" id="dho:Dia5BBH33_04010"/>
<evidence type="ECO:0000256" key="1">
    <source>
        <dbReference type="SAM" id="Coils"/>
    </source>
</evidence>
<evidence type="ECO:0000313" key="4">
    <source>
        <dbReference type="Proteomes" id="UP000320585"/>
    </source>
</evidence>
<reference evidence="4" key="1">
    <citation type="submission" date="2019-05" db="EMBL/GenBank/DDBJ databases">
        <title>Complete genome sequencing of Dialister sp. strain 5BBH33.</title>
        <authorList>
            <person name="Sakamoto M."/>
            <person name="Murakami T."/>
            <person name="Mori H."/>
        </authorList>
    </citation>
    <scope>NUCLEOTIDE SEQUENCE [LARGE SCALE GENOMIC DNA]</scope>
    <source>
        <strain evidence="4">5BBH33</strain>
    </source>
</reference>
<feature type="signal peptide" evidence="2">
    <location>
        <begin position="1"/>
        <end position="24"/>
    </location>
</feature>
<proteinExistence type="predicted"/>
<dbReference type="EMBL" id="AP019697">
    <property type="protein sequence ID" value="BBK24466.1"/>
    <property type="molecule type" value="Genomic_DNA"/>
</dbReference>
<feature type="chain" id="PRO_5039017433" evidence="2">
    <location>
        <begin position="25"/>
        <end position="132"/>
    </location>
</feature>
<evidence type="ECO:0000256" key="2">
    <source>
        <dbReference type="SAM" id="SignalP"/>
    </source>
</evidence>
<dbReference type="AlphaFoldDB" id="A0A8D4UTM1"/>
<keyword evidence="1" id="KW-0175">Coiled coil</keyword>
<dbReference type="Proteomes" id="UP000320585">
    <property type="component" value="Chromosome"/>
</dbReference>
<name>A0A8D4UTM1_9FIRM</name>
<keyword evidence="4" id="KW-1185">Reference proteome</keyword>
<evidence type="ECO:0000313" key="3">
    <source>
        <dbReference type="EMBL" id="BBK24466.1"/>
    </source>
</evidence>
<dbReference type="RefSeq" id="WP_143332283.1">
    <property type="nucleotide sequence ID" value="NZ_AP019697.1"/>
</dbReference>
<dbReference type="GeneID" id="92715619"/>